<dbReference type="AlphaFoldDB" id="A0AAD7YJJ7"/>
<proteinExistence type="predicted"/>
<evidence type="ECO:0000256" key="1">
    <source>
        <dbReference type="SAM" id="Phobius"/>
    </source>
</evidence>
<dbReference type="InterPro" id="IPR018488">
    <property type="entry name" value="cNMP-bd_CS"/>
</dbReference>
<sequence>MPRRKHNCGLDLGSDSMLPTKKTNLGKAYRKLRKLGQLSIHHPETYDHFRSYPAVVAERQRLLLENGGNIIHPLSLFNLFWRSMMIVVNIAHIYLSTFRLYFIIQPLDSLETHILDHVLLGLHCVCLIDICIKFNTGYVVRIRSYVVMARKSIFWRYIRCWFVVDLVSSLPLAYFLLTLEVDPPYILVAHVLATLRVARLYTAYGDSKIFMRLFTQSYIVHGMARLAALFVLTGHLCTCLMYLPAIFNYYWTGEISTDYNYYMRIKENESLMTCDVQTRYNKAIIITISAFLGTGFTMFRSTEPDEIIIHSIVIVYAALFMVFTIVFLIKSYLMMYACSVRYQGLMNQVEEYMKYRQFPLALKKRVEAFYQYRYQKLYFKEEADLGCLSEELRDEIKLYTCRSLVNKVRLFDDVPASVVGTVLGCLRPEVYLSNDLVVRAGDTGDCMYFIATGTVAVYSLKGIEVCHLEDGNHFGEVALLMKDSKRVATVVAVENTQLYRLDALDFNRFVLSHSTLYKRIEELASRRIHETVLLDDKYRRDKGEMQSSHGSPSNSSRS</sequence>
<organism evidence="3 4">
    <name type="scientific">Mythimna separata</name>
    <name type="common">Oriental armyworm</name>
    <name type="synonym">Pseudaletia separata</name>
    <dbReference type="NCBI Taxonomy" id="271217"/>
    <lineage>
        <taxon>Eukaryota</taxon>
        <taxon>Metazoa</taxon>
        <taxon>Ecdysozoa</taxon>
        <taxon>Arthropoda</taxon>
        <taxon>Hexapoda</taxon>
        <taxon>Insecta</taxon>
        <taxon>Pterygota</taxon>
        <taxon>Neoptera</taxon>
        <taxon>Endopterygota</taxon>
        <taxon>Lepidoptera</taxon>
        <taxon>Glossata</taxon>
        <taxon>Ditrysia</taxon>
        <taxon>Noctuoidea</taxon>
        <taxon>Noctuidae</taxon>
        <taxon>Noctuinae</taxon>
        <taxon>Hadenini</taxon>
        <taxon>Mythimna</taxon>
    </lineage>
</organism>
<feature type="transmembrane region" description="Helical" evidence="1">
    <location>
        <begin position="226"/>
        <end position="251"/>
    </location>
</feature>
<dbReference type="PANTHER" id="PTHR45689">
    <property type="entry name" value="I[[H]] CHANNEL, ISOFORM E"/>
    <property type="match status" value="1"/>
</dbReference>
<keyword evidence="1" id="KW-0812">Transmembrane</keyword>
<feature type="transmembrane region" description="Helical" evidence="1">
    <location>
        <begin position="307"/>
        <end position="329"/>
    </location>
</feature>
<dbReference type="GO" id="GO:0098855">
    <property type="term" value="C:HCN channel complex"/>
    <property type="evidence" value="ECO:0007669"/>
    <property type="project" value="TreeGrafter"/>
</dbReference>
<dbReference type="SMART" id="SM00100">
    <property type="entry name" value="cNMP"/>
    <property type="match status" value="1"/>
</dbReference>
<reference evidence="3" key="1">
    <citation type="submission" date="2023-03" db="EMBL/GenBank/DDBJ databases">
        <title>Chromosome-level genomes of two armyworms, Mythimna separata and Mythimna loreyi, provide insights into the biosynthesis and reception of sex pheromones.</title>
        <authorList>
            <person name="Zhao H."/>
        </authorList>
    </citation>
    <scope>NUCLEOTIDE SEQUENCE</scope>
    <source>
        <strain evidence="3">BeijingLab</strain>
        <tissue evidence="3">Pupa</tissue>
    </source>
</reference>
<comment type="caution">
    <text evidence="3">The sequence shown here is derived from an EMBL/GenBank/DDBJ whole genome shotgun (WGS) entry which is preliminary data.</text>
</comment>
<gene>
    <name evidence="3" type="ORF">PYW07_016381</name>
</gene>
<feature type="domain" description="Cyclic nucleotide-binding" evidence="2">
    <location>
        <begin position="410"/>
        <end position="527"/>
    </location>
</feature>
<dbReference type="InterPro" id="IPR014710">
    <property type="entry name" value="RmlC-like_jellyroll"/>
</dbReference>
<dbReference type="Gene3D" id="2.60.120.10">
    <property type="entry name" value="Jelly Rolls"/>
    <property type="match status" value="1"/>
</dbReference>
<dbReference type="Pfam" id="PF00027">
    <property type="entry name" value="cNMP_binding"/>
    <property type="match status" value="1"/>
</dbReference>
<dbReference type="PROSITE" id="PS00888">
    <property type="entry name" value="CNMP_BINDING_1"/>
    <property type="match status" value="1"/>
</dbReference>
<dbReference type="GO" id="GO:0005249">
    <property type="term" value="F:voltage-gated potassium channel activity"/>
    <property type="evidence" value="ECO:0007669"/>
    <property type="project" value="TreeGrafter"/>
</dbReference>
<dbReference type="EMBL" id="JARGEI010000015">
    <property type="protein sequence ID" value="KAJ8718825.1"/>
    <property type="molecule type" value="Genomic_DNA"/>
</dbReference>
<evidence type="ECO:0000313" key="4">
    <source>
        <dbReference type="Proteomes" id="UP001231518"/>
    </source>
</evidence>
<feature type="transmembrane region" description="Helical" evidence="1">
    <location>
        <begin position="114"/>
        <end position="136"/>
    </location>
</feature>
<dbReference type="GO" id="GO:0003254">
    <property type="term" value="P:regulation of membrane depolarization"/>
    <property type="evidence" value="ECO:0007669"/>
    <property type="project" value="TreeGrafter"/>
</dbReference>
<keyword evidence="1" id="KW-0472">Membrane</keyword>
<feature type="transmembrane region" description="Helical" evidence="1">
    <location>
        <begin position="79"/>
        <end position="102"/>
    </location>
</feature>
<keyword evidence="1" id="KW-1133">Transmembrane helix</keyword>
<protein>
    <recommendedName>
        <fullName evidence="2">Cyclic nucleotide-binding domain-containing protein</fullName>
    </recommendedName>
</protein>
<dbReference type="Gene3D" id="1.10.287.630">
    <property type="entry name" value="Helix hairpin bin"/>
    <property type="match status" value="1"/>
</dbReference>
<dbReference type="InterPro" id="IPR018490">
    <property type="entry name" value="cNMP-bd_dom_sf"/>
</dbReference>
<accession>A0AAD7YJJ7</accession>
<evidence type="ECO:0000259" key="2">
    <source>
        <dbReference type="PROSITE" id="PS50042"/>
    </source>
</evidence>
<keyword evidence="4" id="KW-1185">Reference proteome</keyword>
<dbReference type="PROSITE" id="PS50042">
    <property type="entry name" value="CNMP_BINDING_3"/>
    <property type="match status" value="1"/>
</dbReference>
<feature type="transmembrane region" description="Helical" evidence="1">
    <location>
        <begin position="157"/>
        <end position="179"/>
    </location>
</feature>
<dbReference type="PANTHER" id="PTHR45689:SF14">
    <property type="entry name" value="CYCLIC NUCLEOTIDE-GATED CATION CHANNEL SUBUNIT A-LIKE PROTEIN"/>
    <property type="match status" value="1"/>
</dbReference>
<dbReference type="CDD" id="cd00038">
    <property type="entry name" value="CAP_ED"/>
    <property type="match status" value="1"/>
</dbReference>
<dbReference type="GO" id="GO:0035725">
    <property type="term" value="P:sodium ion transmembrane transport"/>
    <property type="evidence" value="ECO:0007669"/>
    <property type="project" value="TreeGrafter"/>
</dbReference>
<dbReference type="InterPro" id="IPR000595">
    <property type="entry name" value="cNMP-bd_dom"/>
</dbReference>
<evidence type="ECO:0000313" key="3">
    <source>
        <dbReference type="EMBL" id="KAJ8718825.1"/>
    </source>
</evidence>
<dbReference type="Proteomes" id="UP001231518">
    <property type="component" value="Chromosome 8"/>
</dbReference>
<dbReference type="InterPro" id="IPR051413">
    <property type="entry name" value="K/Na_HCN_channel"/>
</dbReference>
<dbReference type="SUPFAM" id="SSF51206">
    <property type="entry name" value="cAMP-binding domain-like"/>
    <property type="match status" value="1"/>
</dbReference>
<name>A0AAD7YJJ7_MYTSE</name>